<dbReference type="Gene3D" id="3.30.70.270">
    <property type="match status" value="1"/>
</dbReference>
<feature type="domain" description="UmuC" evidence="4">
    <location>
        <begin position="28"/>
        <end position="146"/>
    </location>
</feature>
<sequence>MLWLALILPQLPLQVFARGSAEPGLLTVTEGAPGRRICAASPQARALGVKRGQRLASALAVAPALQLRERNPELEEATLKEVADWAGAYTPQLSFCPPDGLLLEIGASLRLFGGESSLRESLLAGLAALGLHAVAATAPTPLAARWLARAGRGGAPLPPDWRGMLDELPLAVLLDGSDVAGHNLELLAGIGARTLGDIRRLPRAGLARRDAAAVTHTLALAYGETPDLRSAYQPPPRFEHRLVMPSPTIAVEPLLFAARRLFASLSGWLAARQAAADHCRLVLMHEHGEDTVVDIVTGAPSRDQDRLGLLARERLAALSLPEPVVELRLHADAPSPLAPRSDDLFGDPGTARESARLLVDRLRARLGEDSVRQLRPLAEHRPERAWGTEPPADAPRAERGMPPLPTQQRPLWLLPQARRLQPQGKAADATPGEGFRLLSGPERIESGWWDEAGIRRDYYQALDAQGARCWLYRELDPPCDWYLHGYFA</sequence>
<dbReference type="PANTHER" id="PTHR35369:SF2">
    <property type="entry name" value="BLR3025 PROTEIN"/>
    <property type="match status" value="1"/>
</dbReference>
<dbReference type="Proteomes" id="UP000295129">
    <property type="component" value="Unassembled WGS sequence"/>
</dbReference>
<dbReference type="InterPro" id="IPR050356">
    <property type="entry name" value="SulA_CellDiv_inhibitor"/>
</dbReference>
<dbReference type="SUPFAM" id="SSF56672">
    <property type="entry name" value="DNA/RNA polymerases"/>
    <property type="match status" value="1"/>
</dbReference>
<accession>A0A4R6DQG4</accession>
<gene>
    <name evidence="5" type="ORF">C7389_12145</name>
</gene>
<dbReference type="RefSeq" id="WP_133594312.1">
    <property type="nucleotide sequence ID" value="NZ_SNVV01000021.1"/>
</dbReference>
<dbReference type="InterPro" id="IPR043502">
    <property type="entry name" value="DNA/RNA_pol_sf"/>
</dbReference>
<dbReference type="InterPro" id="IPR001126">
    <property type="entry name" value="UmuC"/>
</dbReference>
<reference evidence="5 6" key="1">
    <citation type="submission" date="2019-03" db="EMBL/GenBank/DDBJ databases">
        <title>Genomic Encyclopedia of Type Strains, Phase IV (KMG-IV): sequencing the most valuable type-strain genomes for metagenomic binning, comparative biology and taxonomic classification.</title>
        <authorList>
            <person name="Goeker M."/>
        </authorList>
    </citation>
    <scope>NUCLEOTIDE SEQUENCE [LARGE SCALE GENOMIC DNA]</scope>
    <source>
        <strain evidence="5 6">DSM 12121</strain>
    </source>
</reference>
<keyword evidence="2" id="KW-0227">DNA damage</keyword>
<dbReference type="OrthoDB" id="625722at2"/>
<name>A0A4R6DQG4_9RHOO</name>
<dbReference type="PANTHER" id="PTHR35369">
    <property type="entry name" value="BLR3025 PROTEIN-RELATED"/>
    <property type="match status" value="1"/>
</dbReference>
<evidence type="ECO:0000256" key="1">
    <source>
        <dbReference type="ARBA" id="ARBA00010945"/>
    </source>
</evidence>
<feature type="region of interest" description="Disordered" evidence="3">
    <location>
        <begin position="376"/>
        <end position="399"/>
    </location>
</feature>
<dbReference type="Gene3D" id="3.40.1170.60">
    <property type="match status" value="1"/>
</dbReference>
<dbReference type="InterPro" id="IPR043128">
    <property type="entry name" value="Rev_trsase/Diguanyl_cyclase"/>
</dbReference>
<dbReference type="EMBL" id="SNVV01000021">
    <property type="protein sequence ID" value="TDN47240.1"/>
    <property type="molecule type" value="Genomic_DNA"/>
</dbReference>
<dbReference type="GO" id="GO:0006281">
    <property type="term" value="P:DNA repair"/>
    <property type="evidence" value="ECO:0007669"/>
    <property type="project" value="InterPro"/>
</dbReference>
<keyword evidence="6" id="KW-1185">Reference proteome</keyword>
<evidence type="ECO:0000259" key="4">
    <source>
        <dbReference type="Pfam" id="PF00817"/>
    </source>
</evidence>
<feature type="compositionally biased region" description="Basic and acidic residues" evidence="3">
    <location>
        <begin position="376"/>
        <end position="386"/>
    </location>
</feature>
<dbReference type="AlphaFoldDB" id="A0A4R6DQG4"/>
<proteinExistence type="inferred from homology"/>
<evidence type="ECO:0000313" key="5">
    <source>
        <dbReference type="EMBL" id="TDN47240.1"/>
    </source>
</evidence>
<organism evidence="5 6">
    <name type="scientific">Azoarcus indigens</name>
    <dbReference type="NCBI Taxonomy" id="29545"/>
    <lineage>
        <taxon>Bacteria</taxon>
        <taxon>Pseudomonadati</taxon>
        <taxon>Pseudomonadota</taxon>
        <taxon>Betaproteobacteria</taxon>
        <taxon>Rhodocyclales</taxon>
        <taxon>Zoogloeaceae</taxon>
        <taxon>Azoarcus</taxon>
    </lineage>
</organism>
<evidence type="ECO:0000256" key="2">
    <source>
        <dbReference type="ARBA" id="ARBA00022763"/>
    </source>
</evidence>
<evidence type="ECO:0000313" key="6">
    <source>
        <dbReference type="Proteomes" id="UP000295129"/>
    </source>
</evidence>
<dbReference type="CDD" id="cd03468">
    <property type="entry name" value="PolY_like"/>
    <property type="match status" value="1"/>
</dbReference>
<comment type="similarity">
    <text evidence="1">Belongs to the DNA polymerase type-Y family.</text>
</comment>
<protein>
    <submittedName>
        <fullName evidence="5">Protein ImuB</fullName>
    </submittedName>
</protein>
<evidence type="ECO:0000256" key="3">
    <source>
        <dbReference type="SAM" id="MobiDB-lite"/>
    </source>
</evidence>
<comment type="caution">
    <text evidence="5">The sequence shown here is derived from an EMBL/GenBank/DDBJ whole genome shotgun (WGS) entry which is preliminary data.</text>
</comment>
<dbReference type="Pfam" id="PF00817">
    <property type="entry name" value="IMS"/>
    <property type="match status" value="1"/>
</dbReference>